<dbReference type="InterPro" id="IPR058581">
    <property type="entry name" value="TM_HPP"/>
</dbReference>
<organism evidence="4 5">
    <name type="scientific">Roseibium aggregatum (strain ATCC 25650 / DSM 13394 / JCM 20685 / NBRC 16684 / NCIMB 2208 / IAM 12614 / B1)</name>
    <name type="common">Stappia aggregata</name>
    <dbReference type="NCBI Taxonomy" id="384765"/>
    <lineage>
        <taxon>Bacteria</taxon>
        <taxon>Pseudomonadati</taxon>
        <taxon>Pseudomonadota</taxon>
        <taxon>Alphaproteobacteria</taxon>
        <taxon>Hyphomicrobiales</taxon>
        <taxon>Stappiaceae</taxon>
        <taxon>Roseibium</taxon>
    </lineage>
</organism>
<feature type="transmembrane region" description="Helical" evidence="2">
    <location>
        <begin position="33"/>
        <end position="53"/>
    </location>
</feature>
<reference evidence="4 5" key="1">
    <citation type="submission" date="2006-05" db="EMBL/GenBank/DDBJ databases">
        <authorList>
            <person name="King G."/>
            <person name="Ferriera S."/>
            <person name="Johnson J."/>
            <person name="Kravitz S."/>
            <person name="Beeson K."/>
            <person name="Sutton G."/>
            <person name="Rogers Y.-H."/>
            <person name="Friedman R."/>
            <person name="Frazier M."/>
            <person name="Venter J.C."/>
        </authorList>
    </citation>
    <scope>NUCLEOTIDE SEQUENCE [LARGE SCALE GENOMIC DNA]</scope>
    <source>
        <strain evidence="5">ATCC 25650 / DSM 13394 / JCM 20685 / NBRC 16684 / NCIMB 2208 / IAM 12614 / B1</strain>
    </source>
</reference>
<accession>A0NLR1</accession>
<dbReference type="PANTHER" id="PTHR33741">
    <property type="entry name" value="TRANSMEMBRANE PROTEIN DDB_G0269096-RELATED"/>
    <property type="match status" value="1"/>
</dbReference>
<keyword evidence="2" id="KW-1133">Transmembrane helix</keyword>
<dbReference type="SMART" id="SM00116">
    <property type="entry name" value="CBS"/>
    <property type="match status" value="2"/>
</dbReference>
<feature type="transmembrane region" description="Helical" evidence="2">
    <location>
        <begin position="114"/>
        <end position="131"/>
    </location>
</feature>
<dbReference type="Pfam" id="PF04982">
    <property type="entry name" value="TM_HPP"/>
    <property type="match status" value="1"/>
</dbReference>
<evidence type="ECO:0000313" key="5">
    <source>
        <dbReference type="Proteomes" id="UP000004848"/>
    </source>
</evidence>
<dbReference type="Pfam" id="PF00571">
    <property type="entry name" value="CBS"/>
    <property type="match status" value="2"/>
</dbReference>
<evidence type="ECO:0000259" key="3">
    <source>
        <dbReference type="PROSITE" id="PS51371"/>
    </source>
</evidence>
<protein>
    <submittedName>
        <fullName evidence="4">CBS-domain-containing membrane protein</fullName>
    </submittedName>
</protein>
<dbReference type="SUPFAM" id="SSF54631">
    <property type="entry name" value="CBS-domain pair"/>
    <property type="match status" value="1"/>
</dbReference>
<keyword evidence="2" id="KW-0472">Membrane</keyword>
<sequence length="378" mass="39586">MHIFQATFMQSDRKSSFRTALAPALPWPQPAEAFLAMLGGAAGIGACALMVWGMHEYGSLPLFLMAPLGASAVLVFAVPNSPLAQPWSAILGNTLSAVCGVVAVGLLPTETAPVLAVALAFAAMMLGRALHPPGGAVALLIGLSPNLLTEVGAVMVVVNTAVMTSVLVASGLVFHRYSGRKYPFRTSLSQSGPPPMRRLGLTEDNLSSVLSKFHQSTNLGAVDLARLVAAVEAELIQPPFEGVSCADAVSPDDTTVLPETDFHTLVGKLEQSGKPVVAVVGTDGRLAGLVDQRDLLHQLTGTTQDVPCPPAGRLARDIMRAPVTSFDGSLPLGDALHVMVRDNLDHVPVSQDGTFLGFLTRSLLLEALVWPVADRKVA</sequence>
<gene>
    <name evidence="4" type="ORF">SIAM614_09268</name>
</gene>
<dbReference type="PROSITE" id="PS51371">
    <property type="entry name" value="CBS"/>
    <property type="match status" value="2"/>
</dbReference>
<dbReference type="EMBL" id="AAUW01000001">
    <property type="protein sequence ID" value="EAV46006.1"/>
    <property type="molecule type" value="Genomic_DNA"/>
</dbReference>
<keyword evidence="1" id="KW-0129">CBS domain</keyword>
<comment type="caution">
    <text evidence="4">The sequence shown here is derived from an EMBL/GenBank/DDBJ whole genome shotgun (WGS) entry which is preliminary data.</text>
</comment>
<dbReference type="PANTHER" id="PTHR33741:SF5">
    <property type="entry name" value="TRANSMEMBRANE PROTEIN DDB_G0269096-RELATED"/>
    <property type="match status" value="1"/>
</dbReference>
<feature type="domain" description="CBS" evidence="3">
    <location>
        <begin position="319"/>
        <end position="377"/>
    </location>
</feature>
<dbReference type="Gene3D" id="3.10.580.10">
    <property type="entry name" value="CBS-domain"/>
    <property type="match status" value="1"/>
</dbReference>
<name>A0NLR1_ROSAI</name>
<dbReference type="Proteomes" id="UP000004848">
    <property type="component" value="Unassembled WGS sequence"/>
</dbReference>
<feature type="transmembrane region" description="Helical" evidence="2">
    <location>
        <begin position="60"/>
        <end position="78"/>
    </location>
</feature>
<evidence type="ECO:0000256" key="1">
    <source>
        <dbReference type="PROSITE-ProRule" id="PRU00703"/>
    </source>
</evidence>
<proteinExistence type="predicted"/>
<feature type="domain" description="CBS" evidence="3">
    <location>
        <begin position="249"/>
        <end position="306"/>
    </location>
</feature>
<feature type="transmembrane region" description="Helical" evidence="2">
    <location>
        <begin position="84"/>
        <end position="107"/>
    </location>
</feature>
<dbReference type="OrthoDB" id="9811720at2"/>
<dbReference type="eggNOG" id="COG3448">
    <property type="taxonomic scope" value="Bacteria"/>
</dbReference>
<dbReference type="InterPro" id="IPR007065">
    <property type="entry name" value="HPP"/>
</dbReference>
<dbReference type="InterPro" id="IPR046342">
    <property type="entry name" value="CBS_dom_sf"/>
</dbReference>
<keyword evidence="2" id="KW-0812">Transmembrane</keyword>
<evidence type="ECO:0000256" key="2">
    <source>
        <dbReference type="SAM" id="Phobius"/>
    </source>
</evidence>
<dbReference type="InterPro" id="IPR000644">
    <property type="entry name" value="CBS_dom"/>
</dbReference>
<evidence type="ECO:0000313" key="4">
    <source>
        <dbReference type="EMBL" id="EAV46006.1"/>
    </source>
</evidence>
<dbReference type="AlphaFoldDB" id="A0NLR1"/>
<feature type="transmembrane region" description="Helical" evidence="2">
    <location>
        <begin position="151"/>
        <end position="174"/>
    </location>
</feature>